<dbReference type="Gene3D" id="2.60.40.60">
    <property type="entry name" value="Cadherins"/>
    <property type="match status" value="1"/>
</dbReference>
<reference evidence="8" key="2">
    <citation type="submission" date="2025-08" db="UniProtKB">
        <authorList>
            <consortium name="Ensembl"/>
        </authorList>
    </citation>
    <scope>IDENTIFICATION</scope>
</reference>
<feature type="chain" id="PRO_5040331336" evidence="6">
    <location>
        <begin position="22"/>
        <end position="233"/>
    </location>
</feature>
<sequence length="233" mass="25967">MQPRTPLLCVLLSQVLMLTSAEGLDCTPGFQQKVFHIDQPAEFIKDQAILNLTFSDCKGNDKLRYEVSSPYFKVNNDGSLVALRNITAVGKTLFVHARTPHAEDMAELVIVGGKDIQGSLQDIFKFARTSPVPRQKRSIVVSPILIPENQRQPFPRDVGKYLCATQDLSISSRRNFGQLSRKAFEGGAFEGSGARSQGLCKDSVLWRMQSAQVGRVARRLMKVQVRDGETLNW</sequence>
<keyword evidence="2" id="KW-1003">Cell membrane</keyword>
<dbReference type="GO" id="GO:0005886">
    <property type="term" value="C:plasma membrane"/>
    <property type="evidence" value="ECO:0007669"/>
    <property type="project" value="UniProtKB-SubCell"/>
</dbReference>
<keyword evidence="9" id="KW-1185">Reference proteome</keyword>
<reference evidence="8 9" key="1">
    <citation type="journal article" date="2020" name="Nat. Commun.">
        <title>Donkey genomes provide new insights into domestication and selection for coat color.</title>
        <authorList>
            <person name="Wang"/>
            <person name="C."/>
            <person name="Li"/>
            <person name="H."/>
            <person name="Guo"/>
            <person name="Y."/>
            <person name="Huang"/>
            <person name="J."/>
            <person name="Sun"/>
            <person name="Y."/>
            <person name="Min"/>
            <person name="J."/>
            <person name="Wang"/>
            <person name="J."/>
            <person name="Fang"/>
            <person name="X."/>
            <person name="Zhao"/>
            <person name="Z."/>
            <person name="Wang"/>
            <person name="S."/>
            <person name="Zhang"/>
            <person name="Y."/>
            <person name="Liu"/>
            <person name="Q."/>
            <person name="Jiang"/>
            <person name="Q."/>
            <person name="Wang"/>
            <person name="X."/>
            <person name="Guo"/>
            <person name="Y."/>
            <person name="Yang"/>
            <person name="C."/>
            <person name="Wang"/>
            <person name="Y."/>
            <person name="Tian"/>
            <person name="F."/>
            <person name="Zhuang"/>
            <person name="G."/>
            <person name="Fan"/>
            <person name="Y."/>
            <person name="Gao"/>
            <person name="Q."/>
            <person name="Li"/>
            <person name="Y."/>
            <person name="Ju"/>
            <person name="Z."/>
            <person name="Li"/>
            <person name="J."/>
            <person name="Li"/>
            <person name="R."/>
            <person name="Hou"/>
            <person name="M."/>
            <person name="Yang"/>
            <person name="G."/>
            <person name="Liu"/>
            <person name="G."/>
            <person name="Liu"/>
            <person name="W."/>
            <person name="Guo"/>
            <person name="J."/>
            <person name="Pan"/>
            <person name="S."/>
            <person name="Fan"/>
            <person name="G."/>
            <person name="Zhang"/>
            <person name="W."/>
            <person name="Zhang"/>
            <person name="R."/>
            <person name="Yu"/>
            <person name="J."/>
            <person name="Zhang"/>
            <person name="X."/>
            <person name="Yin"/>
            <person name="Q."/>
            <person name="Ji"/>
            <person name="C."/>
            <person name="Jin"/>
            <person name="Y."/>
            <person name="Yue"/>
            <person name="G."/>
            <person name="Liu"/>
            <person name="M."/>
            <person name="Xu"/>
            <person name="J."/>
            <person name="Liu"/>
            <person name="S."/>
            <person name="Jordana"/>
            <person name="J."/>
            <person name="Noce"/>
            <person name="A."/>
            <person name="Amills"/>
            <person name="M."/>
            <person name="Wu"/>
            <person name="D.D."/>
            <person name="Li"/>
            <person name="S."/>
            <person name="Zhou"/>
            <person name="X. and Zhong"/>
            <person name="J."/>
        </authorList>
    </citation>
    <scope>NUCLEOTIDE SEQUENCE [LARGE SCALE GENOMIC DNA]</scope>
</reference>
<evidence type="ECO:0000256" key="6">
    <source>
        <dbReference type="SAM" id="SignalP"/>
    </source>
</evidence>
<gene>
    <name evidence="8" type="primary">CDH13</name>
</gene>
<dbReference type="AlphaFoldDB" id="A0A9L0KDN9"/>
<dbReference type="Ensembl" id="ENSEAST00005038533.1">
    <property type="protein sequence ID" value="ENSEASP00005060582.1"/>
    <property type="gene ID" value="ENSEASG00005013691.2"/>
</dbReference>
<accession>A0A9L0KDN9</accession>
<evidence type="ECO:0000259" key="7">
    <source>
        <dbReference type="SMART" id="SM01055"/>
    </source>
</evidence>
<evidence type="ECO:0000313" key="8">
    <source>
        <dbReference type="Ensembl" id="ENSEASP00005060582.1"/>
    </source>
</evidence>
<dbReference type="GO" id="GO:0007155">
    <property type="term" value="P:cell adhesion"/>
    <property type="evidence" value="ECO:0007669"/>
    <property type="project" value="UniProtKB-KW"/>
</dbReference>
<evidence type="ECO:0000256" key="2">
    <source>
        <dbReference type="ARBA" id="ARBA00022475"/>
    </source>
</evidence>
<keyword evidence="5" id="KW-0325">Glycoprotein</keyword>
<name>A0A9L0KDN9_EQUAS</name>
<keyword evidence="6" id="KW-0732">Signal</keyword>
<dbReference type="Proteomes" id="UP000694387">
    <property type="component" value="Chromosome 28"/>
</dbReference>
<dbReference type="FunFam" id="2.60.40.60:FF:000148">
    <property type="entry name" value="cadherin-13 isoform X1"/>
    <property type="match status" value="1"/>
</dbReference>
<dbReference type="GO" id="GO:0005509">
    <property type="term" value="F:calcium ion binding"/>
    <property type="evidence" value="ECO:0007669"/>
    <property type="project" value="InterPro"/>
</dbReference>
<feature type="domain" description="Cadherin prodomain" evidence="7">
    <location>
        <begin position="25"/>
        <end position="111"/>
    </location>
</feature>
<proteinExistence type="predicted"/>
<evidence type="ECO:0000256" key="4">
    <source>
        <dbReference type="ARBA" id="ARBA00023136"/>
    </source>
</evidence>
<reference evidence="8" key="3">
    <citation type="submission" date="2025-09" db="UniProtKB">
        <authorList>
            <consortium name="Ensembl"/>
        </authorList>
    </citation>
    <scope>IDENTIFICATION</scope>
</reference>
<feature type="signal peptide" evidence="6">
    <location>
        <begin position="1"/>
        <end position="21"/>
    </location>
</feature>
<dbReference type="SUPFAM" id="SSF49313">
    <property type="entry name" value="Cadherin-like"/>
    <property type="match status" value="1"/>
</dbReference>
<keyword evidence="4" id="KW-0472">Membrane</keyword>
<dbReference type="InterPro" id="IPR014868">
    <property type="entry name" value="Cadherin_pro_dom"/>
</dbReference>
<evidence type="ECO:0000256" key="5">
    <source>
        <dbReference type="ARBA" id="ARBA00023180"/>
    </source>
</evidence>
<evidence type="ECO:0000256" key="1">
    <source>
        <dbReference type="ARBA" id="ARBA00004236"/>
    </source>
</evidence>
<keyword evidence="3" id="KW-0130">Cell adhesion</keyword>
<protein>
    <submittedName>
        <fullName evidence="8">Cadherin 13</fullName>
    </submittedName>
</protein>
<evidence type="ECO:0000313" key="9">
    <source>
        <dbReference type="Proteomes" id="UP000694387"/>
    </source>
</evidence>
<comment type="subcellular location">
    <subcellularLocation>
        <location evidence="1">Cell membrane</location>
    </subcellularLocation>
</comment>
<dbReference type="Pfam" id="PF08758">
    <property type="entry name" value="Cadherin_pro"/>
    <property type="match status" value="1"/>
</dbReference>
<dbReference type="SMART" id="SM01055">
    <property type="entry name" value="Cadherin_pro"/>
    <property type="match status" value="1"/>
</dbReference>
<dbReference type="InterPro" id="IPR015919">
    <property type="entry name" value="Cadherin-like_sf"/>
</dbReference>
<evidence type="ECO:0000256" key="3">
    <source>
        <dbReference type="ARBA" id="ARBA00022889"/>
    </source>
</evidence>
<organism evidence="8 9">
    <name type="scientific">Equus asinus</name>
    <name type="common">Donkey</name>
    <name type="synonym">Equus africanus asinus</name>
    <dbReference type="NCBI Taxonomy" id="9793"/>
    <lineage>
        <taxon>Eukaryota</taxon>
        <taxon>Metazoa</taxon>
        <taxon>Chordata</taxon>
        <taxon>Craniata</taxon>
        <taxon>Vertebrata</taxon>
        <taxon>Euteleostomi</taxon>
        <taxon>Mammalia</taxon>
        <taxon>Eutheria</taxon>
        <taxon>Laurasiatheria</taxon>
        <taxon>Perissodactyla</taxon>
        <taxon>Equidae</taxon>
        <taxon>Equus</taxon>
    </lineage>
</organism>
<dbReference type="GeneTree" id="ENSGT00940000155218"/>